<dbReference type="EMBL" id="CP021383">
    <property type="protein sequence ID" value="ARU50803.1"/>
    <property type="molecule type" value="Genomic_DNA"/>
</dbReference>
<dbReference type="InterPro" id="IPR007253">
    <property type="entry name" value="Cell_wall-bd_2"/>
</dbReference>
<organism evidence="1 2">
    <name type="scientific">Cellulosimicrobium cellulans</name>
    <name type="common">Arthrobacter luteus</name>
    <dbReference type="NCBI Taxonomy" id="1710"/>
    <lineage>
        <taxon>Bacteria</taxon>
        <taxon>Bacillati</taxon>
        <taxon>Actinomycetota</taxon>
        <taxon>Actinomycetes</taxon>
        <taxon>Micrococcales</taxon>
        <taxon>Promicromonosporaceae</taxon>
        <taxon>Cellulosimicrobium</taxon>
    </lineage>
</organism>
<dbReference type="PANTHER" id="PTHR45982:SF1">
    <property type="entry name" value="REGULATOR OF CHROMOSOME CONDENSATION"/>
    <property type="match status" value="1"/>
</dbReference>
<gene>
    <name evidence="1" type="ORF">CBR64_04155</name>
</gene>
<evidence type="ECO:0000313" key="2">
    <source>
        <dbReference type="Proteomes" id="UP000196228"/>
    </source>
</evidence>
<dbReference type="PANTHER" id="PTHR45982">
    <property type="entry name" value="REGULATOR OF CHROMOSOME CONDENSATION"/>
    <property type="match status" value="1"/>
</dbReference>
<dbReference type="OrthoDB" id="904022at2"/>
<dbReference type="AlphaFoldDB" id="A0A1Y0HUI0"/>
<name>A0A1Y0HUI0_CELCE</name>
<dbReference type="PROSITE" id="PS50012">
    <property type="entry name" value="RCC1_3"/>
    <property type="match status" value="3"/>
</dbReference>
<dbReference type="GO" id="GO:0005737">
    <property type="term" value="C:cytoplasm"/>
    <property type="evidence" value="ECO:0007669"/>
    <property type="project" value="TreeGrafter"/>
</dbReference>
<dbReference type="SUPFAM" id="SSF50985">
    <property type="entry name" value="RCC1/BLIP-II"/>
    <property type="match status" value="2"/>
</dbReference>
<dbReference type="GO" id="GO:0005975">
    <property type="term" value="P:carbohydrate metabolic process"/>
    <property type="evidence" value="ECO:0007669"/>
    <property type="project" value="UniProtKB-ARBA"/>
</dbReference>
<proteinExistence type="predicted"/>
<dbReference type="Pfam" id="PF13540">
    <property type="entry name" value="RCC1_2"/>
    <property type="match status" value="3"/>
</dbReference>
<dbReference type="Gene3D" id="3.40.50.12090">
    <property type="match status" value="2"/>
</dbReference>
<dbReference type="InterPro" id="IPR051553">
    <property type="entry name" value="Ran_GTPase-activating"/>
</dbReference>
<dbReference type="KEGG" id="cceu:CBR64_04155"/>
<accession>A0A1Y0HUI0</accession>
<reference evidence="1 2" key="1">
    <citation type="submission" date="2017-05" db="EMBL/GenBank/DDBJ databases">
        <authorList>
            <person name="Song R."/>
            <person name="Chenine A.L."/>
            <person name="Ruprecht R.M."/>
        </authorList>
    </citation>
    <scope>NUCLEOTIDE SEQUENCE [LARGE SCALE GENOMIC DNA]</scope>
    <source>
        <strain evidence="1 2">PSBB019</strain>
    </source>
</reference>
<dbReference type="GO" id="GO:0005085">
    <property type="term" value="F:guanyl-nucleotide exchange factor activity"/>
    <property type="evidence" value="ECO:0007669"/>
    <property type="project" value="TreeGrafter"/>
</dbReference>
<protein>
    <recommendedName>
        <fullName evidence="3">Cell wall-binding repeat-containing protein</fullName>
    </recommendedName>
</protein>
<dbReference type="InterPro" id="IPR013783">
    <property type="entry name" value="Ig-like_fold"/>
</dbReference>
<dbReference type="Gene3D" id="2.60.40.10">
    <property type="entry name" value="Immunoglobulins"/>
    <property type="match status" value="1"/>
</dbReference>
<dbReference type="Gene3D" id="2.130.10.30">
    <property type="entry name" value="Regulator of chromosome condensation 1/beta-lactamase-inhibitor protein II"/>
    <property type="match status" value="4"/>
</dbReference>
<dbReference type="Pfam" id="PF04122">
    <property type="entry name" value="CW_binding_2"/>
    <property type="match status" value="3"/>
</dbReference>
<dbReference type="InterPro" id="IPR009091">
    <property type="entry name" value="RCC1/BLIP-II"/>
</dbReference>
<dbReference type="Proteomes" id="UP000196228">
    <property type="component" value="Chromosome"/>
</dbReference>
<evidence type="ECO:0008006" key="3">
    <source>
        <dbReference type="Google" id="ProtNLM"/>
    </source>
</evidence>
<dbReference type="InterPro" id="IPR000408">
    <property type="entry name" value="Reg_chr_condens"/>
</dbReference>
<evidence type="ECO:0000313" key="1">
    <source>
        <dbReference type="EMBL" id="ARU50803.1"/>
    </source>
</evidence>
<sequence length="1079" mass="108529">MSTAAHEHTDRSSAPGARTRIRRRVRLTALATAALVAFGIVPGPAAVVVAAEPTEVVPVPAVPGGRLQAWGDPERRTAGELDVPPLPEGLDYVDAAVGHGFGLALRSDGQAVSFGAYRGSPVTVPALPDGVRYAAVGAGEHGIAYFLTTAGDVVVVGAGPDGAGEDAVPSLPSGVWYTEVAAAYRKFAALRSDGTIAAWGDGPTEVPALPDGLRYVDLVAGEYHFLALRSDGRVVSWGTRSCGEGDLPVSASTPYVALSAGMDTSFALRSDGSLVRRGCGASVAQDGPVLDPGERAVAVTATYRHGFVVTDQGRLVSWGAPLSGYSVPERPAGESPVVDVAAQAWGLGAAESLVLTLTAPETATVPDAPVPDELHPGAAGVVVWGARPEDELPPPLPTGVRYTGVSVGPEQVVLVRSDGGAVGYGDDAAGGSSIRVPTGSRVVDVSAGTTHAAFITASPGRPRETYLSFRGGGGERVMADDVAVEAGDGVSLLLSSEGATDKGAVFVHGPSASSWLPLPEQPDRVPTVDVSLGARHALLARADGTVAGWGDPADGATAAQAPPTGQKFVRVAAGDGFSLALLSDGTIVGWGRNTYGQATPPAPPSGERFVAVDAGRDHAVALVSDGSVVAWGRDDSGQASLEGVPAGTPFSAVSAGGDTTAAVVGERADVELSAPSRWPAGDAIPLAADVRTGGGAAEGDVAFVVDGRTVAVVPLRDGTAVVRAWPGAPEAQGRSVQAVYLGAPGVAPLSVTADVAVGARSTSPSTTASSSSVDRLQGKDRYATAVAATSGLDPDIPVLYLASGETFADALSAAPAAAAGGGALLLTRRDGIPAEVEAEIRRLAPRRIMIVGGTGAVSEAVETRARTLAPVVWRSSGRDRYQTSLRVAEHAFGTQVGGVVVADGRSFPDALAAGAAAGAAGVPVILVSGNATTLDPLVGQALQTHGVRGVTVVGGSGAVSPSLERALRQVPGVVGTERLGGPDRYATAVAINDAYFGGWHDQRVWSPPAANLATGSDFPDALAGAAAAGLRREPLYVVPSACVPGRTLDALRDTEVPLVRLLGGTGVLSPAVAALEPCA</sequence>
<dbReference type="RefSeq" id="WP_087469865.1">
    <property type="nucleotide sequence ID" value="NZ_CP021383.1"/>
</dbReference>